<dbReference type="Proteomes" id="UP000265140">
    <property type="component" value="Chromosome 24"/>
</dbReference>
<dbReference type="SUPFAM" id="SSF57845">
    <property type="entry name" value="B-box zinc-binding domain"/>
    <property type="match status" value="1"/>
</dbReference>
<reference evidence="9" key="3">
    <citation type="submission" date="2025-08" db="UniProtKB">
        <authorList>
            <consortium name="Ensembl"/>
        </authorList>
    </citation>
    <scope>IDENTIFICATION</scope>
</reference>
<protein>
    <recommendedName>
        <fullName evidence="11">Tripartite motif containing 25</fullName>
    </recommendedName>
</protein>
<dbReference type="InterPro" id="IPR051051">
    <property type="entry name" value="E3_ubiq-ligase_TRIM/RNF"/>
</dbReference>
<dbReference type="STRING" id="8010.ENSELUP00000031126"/>
<dbReference type="InterPro" id="IPR027370">
    <property type="entry name" value="Znf-RING_euk"/>
</dbReference>
<evidence type="ECO:0000256" key="2">
    <source>
        <dbReference type="ARBA" id="ARBA00022771"/>
    </source>
</evidence>
<dbReference type="InterPro" id="IPR001841">
    <property type="entry name" value="Znf_RING"/>
</dbReference>
<dbReference type="Pfam" id="PF13445">
    <property type="entry name" value="zf-RING_UBOX"/>
    <property type="match status" value="1"/>
</dbReference>
<dbReference type="Ensembl" id="ENSELUT00000006575.3">
    <property type="protein sequence ID" value="ENSELUP00000031126.3"/>
    <property type="gene ID" value="ENSELUG00000008579.3"/>
</dbReference>
<keyword evidence="1" id="KW-0479">Metal-binding</keyword>
<dbReference type="InterPro" id="IPR017907">
    <property type="entry name" value="Znf_RING_CS"/>
</dbReference>
<feature type="coiled-coil region" evidence="5">
    <location>
        <begin position="260"/>
        <end position="308"/>
    </location>
</feature>
<feature type="domain" description="B box-type" evidence="8">
    <location>
        <begin position="222"/>
        <end position="263"/>
    </location>
</feature>
<dbReference type="PROSITE" id="PS00518">
    <property type="entry name" value="ZF_RING_1"/>
    <property type="match status" value="1"/>
</dbReference>
<reference evidence="9" key="2">
    <citation type="submission" date="2020-02" db="EMBL/GenBank/DDBJ databases">
        <title>Esox lucius (northern pike) genome, fEsoLuc1, primary haplotype.</title>
        <authorList>
            <person name="Myers G."/>
            <person name="Karagic N."/>
            <person name="Meyer A."/>
            <person name="Pippel M."/>
            <person name="Reichard M."/>
            <person name="Winkler S."/>
            <person name="Tracey A."/>
            <person name="Sims Y."/>
            <person name="Howe K."/>
            <person name="Rhie A."/>
            <person name="Formenti G."/>
            <person name="Durbin R."/>
            <person name="Fedrigo O."/>
            <person name="Jarvis E.D."/>
        </authorList>
    </citation>
    <scope>NUCLEOTIDE SEQUENCE [LARGE SCALE GENOMIC DNA]</scope>
</reference>
<dbReference type="InParanoid" id="A0A3P8ZR71"/>
<evidence type="ECO:0000259" key="7">
    <source>
        <dbReference type="PROSITE" id="PS50089"/>
    </source>
</evidence>
<keyword evidence="5" id="KW-0175">Coiled coil</keyword>
<keyword evidence="2 4" id="KW-0863">Zinc-finger</keyword>
<dbReference type="InterPro" id="IPR013083">
    <property type="entry name" value="Znf_RING/FYVE/PHD"/>
</dbReference>
<keyword evidence="10" id="KW-1185">Reference proteome</keyword>
<dbReference type="GeneTree" id="ENSGT00940000163587"/>
<dbReference type="PANTHER" id="PTHR25465">
    <property type="entry name" value="B-BOX DOMAIN CONTAINING"/>
    <property type="match status" value="1"/>
</dbReference>
<evidence type="ECO:0000256" key="1">
    <source>
        <dbReference type="ARBA" id="ARBA00022723"/>
    </source>
</evidence>
<feature type="compositionally biased region" description="Acidic residues" evidence="6">
    <location>
        <begin position="442"/>
        <end position="491"/>
    </location>
</feature>
<dbReference type="Gene3D" id="4.10.830.40">
    <property type="match status" value="1"/>
</dbReference>
<dbReference type="Pfam" id="PF00643">
    <property type="entry name" value="zf-B_box"/>
    <property type="match status" value="1"/>
</dbReference>
<dbReference type="OMA" id="YCMDDKM"/>
<evidence type="ECO:0000256" key="4">
    <source>
        <dbReference type="PROSITE-ProRule" id="PRU00024"/>
    </source>
</evidence>
<dbReference type="Gene3D" id="3.30.40.10">
    <property type="entry name" value="Zinc/RING finger domain, C3HC4 (zinc finger)"/>
    <property type="match status" value="1"/>
</dbReference>
<gene>
    <name evidence="9" type="primary">NEK11</name>
</gene>
<evidence type="ECO:0000313" key="10">
    <source>
        <dbReference type="Proteomes" id="UP000265140"/>
    </source>
</evidence>
<feature type="region of interest" description="Disordered" evidence="6">
    <location>
        <begin position="134"/>
        <end position="156"/>
    </location>
</feature>
<dbReference type="GO" id="GO:0008270">
    <property type="term" value="F:zinc ion binding"/>
    <property type="evidence" value="ECO:0007669"/>
    <property type="project" value="UniProtKB-KW"/>
</dbReference>
<dbReference type="OrthoDB" id="342730at2759"/>
<sequence length="520" mass="59213">MVRLANNTNVSESCSAEILEWLRMREIKDVCEKRNTLCFRLLRFKVRPSMATSIDQSSVLEDELTCPVCLDVFRDPHLLPCGHSFCLLCLYRLKRRAERSRFRCPECRETHRCSSTYQKNFKLANIADDYRRRGMEASTSQRPQQSQPASSKTPVSVPCDYCPPVGASVTDEKGEPEGVIAVTLAVKTCLKCEVSMCKEHVKPHMELPAFREHILTEPLGDLRKRKCPEHDEMYRYYCMDDKVCICNACTIEGGHSGHTIKTLKNTMKDLKASLQIQLQKVDGKLSKAERALQEQKELERQNKRFLEGCDQRVTALGEVLQVHLASFLANLRDCPRSLGCQAGPNIQRNIARVVQDQSRLQEARGSIQTLVQENDPFCFLQAYKSSSKSFCRQWKKPLFCPENATINPDGLAEAIEAKQEEFLTEVRSRVSLLIDELCPVVGEEDDSGAEEEDDYDDEADEDGSDGDELDEAEEEMRSEEEDINDQNESADELYSPEGEEDDEVEEGEEEEEDDDEEETE</sequence>
<dbReference type="AlphaFoldDB" id="A0A3P8ZR71"/>
<feature type="compositionally biased region" description="Acidic residues" evidence="6">
    <location>
        <begin position="497"/>
        <end position="520"/>
    </location>
</feature>
<name>A0A3P8ZR71_ESOLU</name>
<dbReference type="Bgee" id="ENSELUG00000008579">
    <property type="expression patterns" value="Expressed in ovary and 15 other cell types or tissues"/>
</dbReference>
<evidence type="ECO:0000259" key="8">
    <source>
        <dbReference type="PROSITE" id="PS50119"/>
    </source>
</evidence>
<dbReference type="Gene3D" id="3.30.160.60">
    <property type="entry name" value="Classic Zinc Finger"/>
    <property type="match status" value="1"/>
</dbReference>
<dbReference type="KEGG" id="els:105008837"/>
<feature type="domain" description="RING-type" evidence="7">
    <location>
        <begin position="66"/>
        <end position="108"/>
    </location>
</feature>
<dbReference type="CDD" id="cd19802">
    <property type="entry name" value="Bbox1_TRIM8-like"/>
    <property type="match status" value="1"/>
</dbReference>
<feature type="compositionally biased region" description="Low complexity" evidence="6">
    <location>
        <begin position="137"/>
        <end position="151"/>
    </location>
</feature>
<keyword evidence="3" id="KW-0862">Zinc</keyword>
<dbReference type="SMART" id="SM00336">
    <property type="entry name" value="BBOX"/>
    <property type="match status" value="1"/>
</dbReference>
<organism evidence="9 10">
    <name type="scientific">Esox lucius</name>
    <name type="common">Northern pike</name>
    <dbReference type="NCBI Taxonomy" id="8010"/>
    <lineage>
        <taxon>Eukaryota</taxon>
        <taxon>Metazoa</taxon>
        <taxon>Chordata</taxon>
        <taxon>Craniata</taxon>
        <taxon>Vertebrata</taxon>
        <taxon>Euteleostomi</taxon>
        <taxon>Actinopterygii</taxon>
        <taxon>Neopterygii</taxon>
        <taxon>Teleostei</taxon>
        <taxon>Protacanthopterygii</taxon>
        <taxon>Esociformes</taxon>
        <taxon>Esocidae</taxon>
        <taxon>Esox</taxon>
    </lineage>
</organism>
<dbReference type="InterPro" id="IPR000315">
    <property type="entry name" value="Znf_B-box"/>
</dbReference>
<reference evidence="9" key="4">
    <citation type="submission" date="2025-09" db="UniProtKB">
        <authorList>
            <consortium name="Ensembl"/>
        </authorList>
    </citation>
    <scope>IDENTIFICATION</scope>
</reference>
<dbReference type="PROSITE" id="PS50089">
    <property type="entry name" value="ZF_RING_2"/>
    <property type="match status" value="1"/>
</dbReference>
<evidence type="ECO:0000256" key="5">
    <source>
        <dbReference type="SAM" id="Coils"/>
    </source>
</evidence>
<evidence type="ECO:0000256" key="6">
    <source>
        <dbReference type="SAM" id="MobiDB-lite"/>
    </source>
</evidence>
<dbReference type="SMART" id="SM00184">
    <property type="entry name" value="RING"/>
    <property type="match status" value="1"/>
</dbReference>
<accession>A0A3P8ZR71</accession>
<evidence type="ECO:0000313" key="9">
    <source>
        <dbReference type="Ensembl" id="ENSELUP00000031126.3"/>
    </source>
</evidence>
<dbReference type="PROSITE" id="PS50119">
    <property type="entry name" value="ZF_BBOX"/>
    <property type="match status" value="1"/>
</dbReference>
<dbReference type="SUPFAM" id="SSF57850">
    <property type="entry name" value="RING/U-box"/>
    <property type="match status" value="1"/>
</dbReference>
<reference evidence="10" key="1">
    <citation type="journal article" date="2014" name="PLoS ONE">
        <title>The genome and linkage map of the northern pike (Esox lucius): conserved synteny revealed between the salmonid sister group and the Neoteleostei.</title>
        <authorList>
            <person name="Rondeau E.B."/>
            <person name="Minkley D.R."/>
            <person name="Leong J.S."/>
            <person name="Messmer A.M."/>
            <person name="Jantzen J.R."/>
            <person name="von Schalburg K.R."/>
            <person name="Lemon C."/>
            <person name="Bird N.H."/>
            <person name="Koop B.F."/>
        </authorList>
    </citation>
    <scope>NUCLEOTIDE SEQUENCE</scope>
</reference>
<evidence type="ECO:0000256" key="3">
    <source>
        <dbReference type="ARBA" id="ARBA00022833"/>
    </source>
</evidence>
<evidence type="ECO:0008006" key="11">
    <source>
        <dbReference type="Google" id="ProtNLM"/>
    </source>
</evidence>
<feature type="region of interest" description="Disordered" evidence="6">
    <location>
        <begin position="440"/>
        <end position="520"/>
    </location>
</feature>
<proteinExistence type="predicted"/>
<dbReference type="PANTHER" id="PTHR25465:SF73">
    <property type="entry name" value="E3 UBIQUITIN_ISG15 LIGASE TRIM25 ISOFORM X1"/>
    <property type="match status" value="1"/>
</dbReference>